<dbReference type="RefSeq" id="WP_128812391.1">
    <property type="nucleotide sequence ID" value="NZ_CP032094.1"/>
</dbReference>
<name>A0ABM6YX78_9VIBR</name>
<dbReference type="Proteomes" id="UP000262832">
    <property type="component" value="Chromosome II"/>
</dbReference>
<feature type="domain" description="Multidrug resistance protein MdtA-like C-terminal permuted SH3" evidence="2">
    <location>
        <begin position="270"/>
        <end position="315"/>
    </location>
</feature>
<dbReference type="EMBL" id="CP032094">
    <property type="protein sequence ID" value="AXY02476.1"/>
    <property type="molecule type" value="Genomic_DNA"/>
</dbReference>
<evidence type="ECO:0000256" key="1">
    <source>
        <dbReference type="ARBA" id="ARBA00009477"/>
    </source>
</evidence>
<sequence length="336" mass="37417">MTPTISTNGVVKQKNKVSLRPEVKGTVKHIPFHLILGGFAKKGEPLVTIDSELHQLAVDEANAQLSKLKAAKQIEIGRQKSAEMEYQLSDTVLQAESLALLLREPHLKQIESDIAKAEASLKRAKLNLEKTTIYAPFNGKITAKQVEIGSMIKDNTNLMDLIATDAFWVQVNVTTKDLKWFDIPNKSTGTSRCLGSEVIVTTSNGTRKGCVVSMVPVLDNKIKTAKVMIEVIDPLAINNQDLTKLLVNDFVKVDIKGKPIKAIELDRRYIQDNEYVWVMNEQNLLEKRYINISIREKGTVLIEDGLFNGDRVITTSLLGAVEGIELKERKSKGIKK</sequence>
<keyword evidence="5" id="KW-1185">Reference proteome</keyword>
<evidence type="ECO:0000259" key="3">
    <source>
        <dbReference type="Pfam" id="PF25973"/>
    </source>
</evidence>
<accession>A0ABM6YX78</accession>
<dbReference type="Gene3D" id="2.40.50.100">
    <property type="match status" value="1"/>
</dbReference>
<dbReference type="PANTHER" id="PTHR30469:SF12">
    <property type="entry name" value="MULTIDRUG RESISTANCE PROTEIN MDTA"/>
    <property type="match status" value="1"/>
</dbReference>
<dbReference type="PANTHER" id="PTHR30469">
    <property type="entry name" value="MULTIDRUG RESISTANCE PROTEIN MDTA"/>
    <property type="match status" value="1"/>
</dbReference>
<feature type="domain" description="CzcB-like barrel-sandwich hybrid" evidence="3">
    <location>
        <begin position="18"/>
        <end position="159"/>
    </location>
</feature>
<reference evidence="4 5" key="1">
    <citation type="submission" date="2018-08" db="EMBL/GenBank/DDBJ databases">
        <title>Genomic taxonomy of the Vibrionaceae family.</title>
        <authorList>
            <person name="Gomez-Gil B."/>
            <person name="Tanaka M."/>
            <person name="Sawabe T."/>
            <person name="Enciso-Ibarra K."/>
        </authorList>
    </citation>
    <scope>NUCLEOTIDE SEQUENCE [LARGE SCALE GENOMIC DNA]</scope>
    <source>
        <strain evidence="4 5">CAIM 1831</strain>
    </source>
</reference>
<dbReference type="Gene3D" id="2.40.420.20">
    <property type="match status" value="1"/>
</dbReference>
<dbReference type="Gene3D" id="1.10.287.470">
    <property type="entry name" value="Helix hairpin bin"/>
    <property type="match status" value="1"/>
</dbReference>
<dbReference type="Pfam" id="PF25967">
    <property type="entry name" value="RND-MFP_C"/>
    <property type="match status" value="1"/>
</dbReference>
<evidence type="ECO:0000259" key="2">
    <source>
        <dbReference type="Pfam" id="PF25967"/>
    </source>
</evidence>
<evidence type="ECO:0000313" key="4">
    <source>
        <dbReference type="EMBL" id="AXY02476.1"/>
    </source>
</evidence>
<dbReference type="InterPro" id="IPR058627">
    <property type="entry name" value="MdtA-like_C"/>
</dbReference>
<proteinExistence type="inferred from homology"/>
<organism evidence="4 5">
    <name type="scientific">Vibrio alfacsensis</name>
    <dbReference type="NCBI Taxonomy" id="1074311"/>
    <lineage>
        <taxon>Bacteria</taxon>
        <taxon>Pseudomonadati</taxon>
        <taxon>Pseudomonadota</taxon>
        <taxon>Gammaproteobacteria</taxon>
        <taxon>Vibrionales</taxon>
        <taxon>Vibrionaceae</taxon>
        <taxon>Vibrio</taxon>
    </lineage>
</organism>
<gene>
    <name evidence="4" type="ORF">D1115_15540</name>
</gene>
<dbReference type="SUPFAM" id="SSF111369">
    <property type="entry name" value="HlyD-like secretion proteins"/>
    <property type="match status" value="1"/>
</dbReference>
<dbReference type="Gene3D" id="2.40.30.170">
    <property type="match status" value="1"/>
</dbReference>
<comment type="similarity">
    <text evidence="1">Belongs to the membrane fusion protein (MFP) (TC 8.A.1) family.</text>
</comment>
<evidence type="ECO:0000313" key="5">
    <source>
        <dbReference type="Proteomes" id="UP000262832"/>
    </source>
</evidence>
<dbReference type="Pfam" id="PF25973">
    <property type="entry name" value="BSH_CzcB"/>
    <property type="match status" value="1"/>
</dbReference>
<dbReference type="InterPro" id="IPR058647">
    <property type="entry name" value="BSH_CzcB-like"/>
</dbReference>
<protein>
    <submittedName>
        <fullName evidence="4">Efflux RND transporter periplasmic adaptor subunit</fullName>
    </submittedName>
</protein>
<dbReference type="InterPro" id="IPR006143">
    <property type="entry name" value="RND_pump_MFP"/>
</dbReference>
<dbReference type="NCBIfam" id="TIGR01730">
    <property type="entry name" value="RND_mfp"/>
    <property type="match status" value="1"/>
</dbReference>